<dbReference type="OrthoDB" id="8596123at2"/>
<evidence type="ECO:0000313" key="2">
    <source>
        <dbReference type="EMBL" id="GEM75685.1"/>
    </source>
</evidence>
<dbReference type="AlphaFoldDB" id="A0A511QEF6"/>
<dbReference type="Proteomes" id="UP000321922">
    <property type="component" value="Unassembled WGS sequence"/>
</dbReference>
<evidence type="ECO:0000259" key="1">
    <source>
        <dbReference type="Pfam" id="PF12571"/>
    </source>
</evidence>
<proteinExistence type="predicted"/>
<sequence length="184" mass="19683">MNETELQLVITQKGLDAAISASNRGLKAELTTMSVGDALYAPNKNQTALRNELDRAPFSAFKDLGGGSIQGAAKFSGPSQYAIGEIGLHLGDGTLFGVISRPEGVLNFKPAGGHCIQPFTLNLSALPTDSITIEVGTENLNILIDSEMMQDATAFVRSQVVQVKQSRLLMKQAEKLRKLEAKHG</sequence>
<dbReference type="EMBL" id="BJXJ01000015">
    <property type="protein sequence ID" value="GEM75685.1"/>
    <property type="molecule type" value="Genomic_DNA"/>
</dbReference>
<organism evidence="2 3">
    <name type="scientific">Vibrio sagamiensis NBRC 104589</name>
    <dbReference type="NCBI Taxonomy" id="1219064"/>
    <lineage>
        <taxon>Bacteria</taxon>
        <taxon>Pseudomonadati</taxon>
        <taxon>Pseudomonadota</taxon>
        <taxon>Gammaproteobacteria</taxon>
        <taxon>Vibrionales</taxon>
        <taxon>Vibrionaceae</taxon>
        <taxon>Vibrio</taxon>
    </lineage>
</organism>
<reference evidence="2 3" key="1">
    <citation type="submission" date="2019-07" db="EMBL/GenBank/DDBJ databases">
        <title>Whole genome shotgun sequence of Vibrio sagamiensis NBRC 104589.</title>
        <authorList>
            <person name="Hosoyama A."/>
            <person name="Uohara A."/>
            <person name="Ohji S."/>
            <person name="Ichikawa N."/>
        </authorList>
    </citation>
    <scope>NUCLEOTIDE SEQUENCE [LARGE SCALE GENOMIC DNA]</scope>
    <source>
        <strain evidence="2 3">NBRC 104589</strain>
    </source>
</reference>
<gene>
    <name evidence="2" type="ORF">VSA01S_17970</name>
</gene>
<name>A0A511QEF6_9VIBR</name>
<accession>A0A511QEF6</accession>
<protein>
    <recommendedName>
        <fullName evidence="1">Phage tail fibre protein N-terminal domain-containing protein</fullName>
    </recommendedName>
</protein>
<keyword evidence="3" id="KW-1185">Reference proteome</keyword>
<comment type="caution">
    <text evidence="2">The sequence shown here is derived from an EMBL/GenBank/DDBJ whole genome shotgun (WGS) entry which is preliminary data.</text>
</comment>
<feature type="domain" description="Phage tail fibre protein N-terminal" evidence="1">
    <location>
        <begin position="5"/>
        <end position="62"/>
    </location>
</feature>
<dbReference type="InterPro" id="IPR022225">
    <property type="entry name" value="Phage_tail_fibre_N"/>
</dbReference>
<dbReference type="Pfam" id="PF12571">
    <property type="entry name" value="Phage_tail_fib"/>
    <property type="match status" value="1"/>
</dbReference>
<evidence type="ECO:0000313" key="3">
    <source>
        <dbReference type="Proteomes" id="UP000321922"/>
    </source>
</evidence>
<dbReference type="RefSeq" id="WP_039980220.1">
    <property type="nucleotide sequence ID" value="NZ_BAOJ01000029.1"/>
</dbReference>